<proteinExistence type="predicted"/>
<organism evidence="1 2">
    <name type="scientific">Pistacia integerrima</name>
    <dbReference type="NCBI Taxonomy" id="434235"/>
    <lineage>
        <taxon>Eukaryota</taxon>
        <taxon>Viridiplantae</taxon>
        <taxon>Streptophyta</taxon>
        <taxon>Embryophyta</taxon>
        <taxon>Tracheophyta</taxon>
        <taxon>Spermatophyta</taxon>
        <taxon>Magnoliopsida</taxon>
        <taxon>eudicotyledons</taxon>
        <taxon>Gunneridae</taxon>
        <taxon>Pentapetalae</taxon>
        <taxon>rosids</taxon>
        <taxon>malvids</taxon>
        <taxon>Sapindales</taxon>
        <taxon>Anacardiaceae</taxon>
        <taxon>Pistacia</taxon>
    </lineage>
</organism>
<dbReference type="Proteomes" id="UP001163603">
    <property type="component" value="Chromosome 3"/>
</dbReference>
<dbReference type="EMBL" id="CM047738">
    <property type="protein sequence ID" value="KAJ0046641.1"/>
    <property type="molecule type" value="Genomic_DNA"/>
</dbReference>
<evidence type="ECO:0000313" key="1">
    <source>
        <dbReference type="EMBL" id="KAJ0046641.1"/>
    </source>
</evidence>
<reference evidence="2" key="1">
    <citation type="journal article" date="2023" name="G3 (Bethesda)">
        <title>Genome assembly and association tests identify interacting loci associated with vigor, precocity, and sex in interspecific pistachio rootstocks.</title>
        <authorList>
            <person name="Palmer W."/>
            <person name="Jacygrad E."/>
            <person name="Sagayaradj S."/>
            <person name="Cavanaugh K."/>
            <person name="Han R."/>
            <person name="Bertier L."/>
            <person name="Beede B."/>
            <person name="Kafkas S."/>
            <person name="Golino D."/>
            <person name="Preece J."/>
            <person name="Michelmore R."/>
        </authorList>
    </citation>
    <scope>NUCLEOTIDE SEQUENCE [LARGE SCALE GENOMIC DNA]</scope>
</reference>
<keyword evidence="2" id="KW-1185">Reference proteome</keyword>
<gene>
    <name evidence="1" type="ORF">Pint_05545</name>
</gene>
<accession>A0ACC0Z619</accession>
<protein>
    <submittedName>
        <fullName evidence="1">Uncharacterized protein</fullName>
    </submittedName>
</protein>
<comment type="caution">
    <text evidence="1">The sequence shown here is derived from an EMBL/GenBank/DDBJ whole genome shotgun (WGS) entry which is preliminary data.</text>
</comment>
<sequence>MKISNCGDDNNETFVEIVLEIIDDSVAINSIYQGEAVLEDPELFSLLKKALENRSSSSSVSFSLFGNTCSYIKLVSKGLKRQTKSAAAHILKGLKFI</sequence>
<name>A0ACC0Z619_9ROSI</name>
<evidence type="ECO:0000313" key="2">
    <source>
        <dbReference type="Proteomes" id="UP001163603"/>
    </source>
</evidence>